<evidence type="ECO:0000313" key="3">
    <source>
        <dbReference type="Proteomes" id="UP000215413"/>
    </source>
</evidence>
<evidence type="ECO:0000313" key="2">
    <source>
        <dbReference type="EMBL" id="OXZ28063.1"/>
    </source>
</evidence>
<name>A0A233V6P2_FINMA</name>
<dbReference type="InterPro" id="IPR048423">
    <property type="entry name" value="DRL_cat"/>
</dbReference>
<dbReference type="Proteomes" id="UP000215413">
    <property type="component" value="Unassembled WGS sequence"/>
</dbReference>
<dbReference type="Gene3D" id="3.40.50.720">
    <property type="entry name" value="NAD(P)-binding Rossmann-like Domain"/>
    <property type="match status" value="1"/>
</dbReference>
<dbReference type="PANTHER" id="PTHR37850:SF2">
    <property type="entry name" value="SAF DOMAIN PROTEIN"/>
    <property type="match status" value="1"/>
</dbReference>
<dbReference type="SUPFAM" id="SSF51735">
    <property type="entry name" value="NAD(P)-binding Rossmann-fold domains"/>
    <property type="match status" value="1"/>
</dbReference>
<reference evidence="3" key="1">
    <citation type="submission" date="2017-04" db="EMBL/GenBank/DDBJ databases">
        <title>Finegoldia magna isolated from orthopedic joint implant-associated infections.</title>
        <authorList>
            <person name="Bjorklund S."/>
            <person name="Bruggemann H."/>
            <person name="Jensen A."/>
            <person name="Hellmark B."/>
            <person name="Soderquist B."/>
        </authorList>
    </citation>
    <scope>NUCLEOTIDE SEQUENCE [LARGE SCALE GENOMIC DNA]</scope>
    <source>
        <strain evidence="3">CCUG 54800</strain>
    </source>
</reference>
<dbReference type="AlphaFoldDB" id="A0A233V6P2"/>
<sequence>MNKMQRKLIDLDNHGQKVRVGLVGCGKMGSGLVSQLSRIKGMRPSVIIDRHVDKCVTALRKAGVKDVDIIKTTDLKVAENAIKNNSFVVSDDYTLSYKLDMIDGVIDATGNPPFGTQLAVESIEHEKHTILLNVECDAVVGPILNEMAKKKGVVYTGSAGDEPGAIIQLSDFALGLGFKLLAVGKGKNNPLDNYTNEDILREEALSKGLVPKMLTSFVDGTNTMIELTAVANALGFTPDVLGCHGITTNIHDIADEFKLKEQGGILNNYNIVDFAFGVAPGVFAIVTHDTNEVHDLMEYLSMGKGPNYTLYRPYHLTSLETPLTIYDAIVEKEPTIYPKYGQVSDTITVAKRDIKKGQTIEGIGGHDCFGKITSHKHQMENNLLPMPIITEKTTAKVDIPKDTLITYDMVNLDEDHIITKLRKRQDELGL</sequence>
<evidence type="ECO:0000259" key="1">
    <source>
        <dbReference type="Pfam" id="PF21135"/>
    </source>
</evidence>
<dbReference type="CDD" id="cd11616">
    <property type="entry name" value="SAF_DH_OX_like"/>
    <property type="match status" value="1"/>
</dbReference>
<dbReference type="PANTHER" id="PTHR37850">
    <property type="entry name" value="STRU PROTEIN"/>
    <property type="match status" value="1"/>
</dbReference>
<dbReference type="RefSeq" id="WP_094205461.1">
    <property type="nucleotide sequence ID" value="NZ_JAWFQU010000013.1"/>
</dbReference>
<dbReference type="Pfam" id="PF21135">
    <property type="entry name" value="DRL_cat"/>
    <property type="match status" value="1"/>
</dbReference>
<dbReference type="EMBL" id="NDYC01000015">
    <property type="protein sequence ID" value="OXZ28063.1"/>
    <property type="molecule type" value="Genomic_DNA"/>
</dbReference>
<organism evidence="2 3">
    <name type="scientific">Finegoldia magna</name>
    <name type="common">Peptostreptococcus magnus</name>
    <dbReference type="NCBI Taxonomy" id="1260"/>
    <lineage>
        <taxon>Bacteria</taxon>
        <taxon>Bacillati</taxon>
        <taxon>Bacillota</taxon>
        <taxon>Tissierellia</taxon>
        <taxon>Tissierellales</taxon>
        <taxon>Peptoniphilaceae</taxon>
        <taxon>Finegoldia</taxon>
    </lineage>
</organism>
<feature type="domain" description="Oxidoreductase DRL-like catalytic" evidence="1">
    <location>
        <begin position="160"/>
        <end position="321"/>
    </location>
</feature>
<dbReference type="InterPro" id="IPR036291">
    <property type="entry name" value="NAD(P)-bd_dom_sf"/>
</dbReference>
<proteinExistence type="predicted"/>
<comment type="caution">
    <text evidence="2">The sequence shown here is derived from an EMBL/GenBank/DDBJ whole genome shotgun (WGS) entry which is preliminary data.</text>
</comment>
<accession>A0A233V6P2</accession>
<gene>
    <name evidence="2" type="ORF">B9N49_02955</name>
</gene>
<protein>
    <submittedName>
        <fullName evidence="2">NAD(P)-dependent oxidoreductase</fullName>
    </submittedName>
</protein>